<evidence type="ECO:0000313" key="2">
    <source>
        <dbReference type="EMBL" id="CAF0981829.1"/>
    </source>
</evidence>
<comment type="caution">
    <text evidence="2">The sequence shown here is derived from an EMBL/GenBank/DDBJ whole genome shotgun (WGS) entry which is preliminary data.</text>
</comment>
<organism evidence="2 3">
    <name type="scientific">Rotaria sordida</name>
    <dbReference type="NCBI Taxonomy" id="392033"/>
    <lineage>
        <taxon>Eukaryota</taxon>
        <taxon>Metazoa</taxon>
        <taxon>Spiralia</taxon>
        <taxon>Gnathifera</taxon>
        <taxon>Rotifera</taxon>
        <taxon>Eurotatoria</taxon>
        <taxon>Bdelloidea</taxon>
        <taxon>Philodinida</taxon>
        <taxon>Philodinidae</taxon>
        <taxon>Rotaria</taxon>
    </lineage>
</organism>
<feature type="region of interest" description="Disordered" evidence="1">
    <location>
        <begin position="1"/>
        <end position="45"/>
    </location>
</feature>
<reference evidence="2" key="1">
    <citation type="submission" date="2021-02" db="EMBL/GenBank/DDBJ databases">
        <authorList>
            <person name="Nowell W R."/>
        </authorList>
    </citation>
    <scope>NUCLEOTIDE SEQUENCE</scope>
</reference>
<feature type="compositionally biased region" description="Polar residues" evidence="1">
    <location>
        <begin position="163"/>
        <end position="185"/>
    </location>
</feature>
<protein>
    <submittedName>
        <fullName evidence="2">Uncharacterized protein</fullName>
    </submittedName>
</protein>
<dbReference type="Proteomes" id="UP000663889">
    <property type="component" value="Unassembled WGS sequence"/>
</dbReference>
<evidence type="ECO:0000256" key="1">
    <source>
        <dbReference type="SAM" id="MobiDB-lite"/>
    </source>
</evidence>
<evidence type="ECO:0000313" key="3">
    <source>
        <dbReference type="Proteomes" id="UP000663889"/>
    </source>
</evidence>
<sequence>MAQRNTISTRKEPTSSTKQQVSSMRLQSSLSQPTPIDSTNQQKSNIRRHLTLPIYLNNTYPQSPAERYITGISQTLMSPNEQLDISPETPSSIISLITQSSINSIQRPMSHAELMNRWHQKKANEICKKQKHRYIYGTPLSSSVQTPTSLDMIFPSPMYFKPTTPSNLPSPSQKNDLQLPMPSNHTVKKKR</sequence>
<accession>A0A814FEN8</accession>
<feature type="compositionally biased region" description="Polar residues" evidence="1">
    <location>
        <begin position="1"/>
        <end position="44"/>
    </location>
</feature>
<feature type="region of interest" description="Disordered" evidence="1">
    <location>
        <begin position="162"/>
        <end position="191"/>
    </location>
</feature>
<gene>
    <name evidence="2" type="ORF">SEV965_LOCUS9799</name>
</gene>
<proteinExistence type="predicted"/>
<dbReference type="AlphaFoldDB" id="A0A814FEN8"/>
<name>A0A814FEN8_9BILA</name>
<dbReference type="EMBL" id="CAJNOU010000388">
    <property type="protein sequence ID" value="CAF0981829.1"/>
    <property type="molecule type" value="Genomic_DNA"/>
</dbReference>